<sequence>NRKLKKLSIDTINSSVIGAYKKLIRTPIAGDI</sequence>
<reference evidence="1" key="1">
    <citation type="journal article" date="2014" name="Front. Microbiol.">
        <title>High frequency of phylogenetically diverse reductive dehalogenase-homologous genes in deep subseafloor sedimentary metagenomes.</title>
        <authorList>
            <person name="Kawai M."/>
            <person name="Futagami T."/>
            <person name="Toyoda A."/>
            <person name="Takaki Y."/>
            <person name="Nishi S."/>
            <person name="Hori S."/>
            <person name="Arai W."/>
            <person name="Tsubouchi T."/>
            <person name="Morono Y."/>
            <person name="Uchiyama I."/>
            <person name="Ito T."/>
            <person name="Fujiyama A."/>
            <person name="Inagaki F."/>
            <person name="Takami H."/>
        </authorList>
    </citation>
    <scope>NUCLEOTIDE SEQUENCE</scope>
    <source>
        <strain evidence="1">Expedition CK06-06</strain>
    </source>
</reference>
<gene>
    <name evidence="1" type="ORF">S03H2_72779</name>
</gene>
<comment type="caution">
    <text evidence="1">The sequence shown here is derived from an EMBL/GenBank/DDBJ whole genome shotgun (WGS) entry which is preliminary data.</text>
</comment>
<organism evidence="1">
    <name type="scientific">marine sediment metagenome</name>
    <dbReference type="NCBI Taxonomy" id="412755"/>
    <lineage>
        <taxon>unclassified sequences</taxon>
        <taxon>metagenomes</taxon>
        <taxon>ecological metagenomes</taxon>
    </lineage>
</organism>
<name>X1KI90_9ZZZZ</name>
<proteinExistence type="predicted"/>
<dbReference type="AlphaFoldDB" id="X1KI90"/>
<accession>X1KI90</accession>
<dbReference type="EMBL" id="BARU01049441">
    <property type="protein sequence ID" value="GAH93335.1"/>
    <property type="molecule type" value="Genomic_DNA"/>
</dbReference>
<evidence type="ECO:0000313" key="1">
    <source>
        <dbReference type="EMBL" id="GAH93335.1"/>
    </source>
</evidence>
<feature type="non-terminal residue" evidence="1">
    <location>
        <position position="1"/>
    </location>
</feature>
<protein>
    <submittedName>
        <fullName evidence="1">Uncharacterized protein</fullName>
    </submittedName>
</protein>